<dbReference type="InterPro" id="IPR003591">
    <property type="entry name" value="Leu-rich_rpt_typical-subtyp"/>
</dbReference>
<evidence type="ECO:0000256" key="1">
    <source>
        <dbReference type="ARBA" id="ARBA00022614"/>
    </source>
</evidence>
<dbReference type="Pfam" id="PF00560">
    <property type="entry name" value="LRR_1"/>
    <property type="match status" value="1"/>
</dbReference>
<dbReference type="InterPro" id="IPR032675">
    <property type="entry name" value="LRR_dom_sf"/>
</dbReference>
<dbReference type="SMART" id="SM00082">
    <property type="entry name" value="LRRCT"/>
    <property type="match status" value="1"/>
</dbReference>
<dbReference type="SMART" id="SM00409">
    <property type="entry name" value="IG"/>
    <property type="match status" value="1"/>
</dbReference>
<dbReference type="InterPro" id="IPR007110">
    <property type="entry name" value="Ig-like_dom"/>
</dbReference>
<accession>C3Y039</accession>
<evidence type="ECO:0000256" key="2">
    <source>
        <dbReference type="ARBA" id="ARBA00022729"/>
    </source>
</evidence>
<dbReference type="InterPro" id="IPR050333">
    <property type="entry name" value="SLRP"/>
</dbReference>
<dbReference type="FunFam" id="2.60.40.10:FF:002513">
    <property type="entry name" value="Uncharacterized protein"/>
    <property type="match status" value="1"/>
</dbReference>
<dbReference type="SUPFAM" id="SSF48726">
    <property type="entry name" value="Immunoglobulin"/>
    <property type="match status" value="1"/>
</dbReference>
<dbReference type="InterPro" id="IPR003599">
    <property type="entry name" value="Ig_sub"/>
</dbReference>
<dbReference type="Pfam" id="PF13855">
    <property type="entry name" value="LRR_8"/>
    <property type="match status" value="2"/>
</dbReference>
<dbReference type="PROSITE" id="PS51450">
    <property type="entry name" value="LRR"/>
    <property type="match status" value="4"/>
</dbReference>
<name>C3Y039_BRAFL</name>
<dbReference type="Pfam" id="PF13927">
    <property type="entry name" value="Ig_3"/>
    <property type="match status" value="1"/>
</dbReference>
<dbReference type="SMART" id="SM00369">
    <property type="entry name" value="LRR_TYP"/>
    <property type="match status" value="9"/>
</dbReference>
<dbReference type="InParanoid" id="C3Y039"/>
<keyword evidence="4" id="KW-1015">Disulfide bond</keyword>
<dbReference type="AlphaFoldDB" id="C3Y039"/>
<keyword evidence="1" id="KW-0433">Leucine-rich repeat</keyword>
<keyword evidence="2" id="KW-0732">Signal</keyword>
<sequence>CNGRGLSTVPQYLPTSITSLRLARNAITSLSYSDLLGYKSLTHLITTINQISIVQPGAFSNLIHLEVLRLNSNPLTSIQSGTFSNLPKLTYLYLDNNHISNIQSGAVSNLPSLYFLSLAANRLTDIPPAAFSVVPRLDSLYLNRNRLDNIKPDSFSNLDAGVDAVVDAAVDALQSLSMSSKGITNIDSVTFSKIPTLRRLDLDSNQLCVIQPGTFSSLPLLKYLELAHNKISNIMPGAFSNLHLLEELKLMYNHITEIQPGTFSDLPMLKDLYLQHNQMTSIPPGTFSNLPKLSTLKLHNNPWQCDCRMVAFRSRITESHLFENEIICEEPGNFRGQGLQQIDPQKLSLICVKPKVVVQIGKDSTPLLGKALHIICKASGFPEPDITVKLPSGRKATAVPDGRITVNKNGSIIVRDLAKTDTGLYVCMASNHVGSSFATLFVE</sequence>
<dbReference type="PANTHER" id="PTHR45712:SF22">
    <property type="entry name" value="INSULIN-LIKE GROWTH FACTOR-BINDING PROTEIN COMPLEX ACID LABILE SUBUNIT"/>
    <property type="match status" value="1"/>
</dbReference>
<dbReference type="InterPro" id="IPR000483">
    <property type="entry name" value="Cys-rich_flank_reg_C"/>
</dbReference>
<dbReference type="InterPro" id="IPR025875">
    <property type="entry name" value="Leu-rich_rpt_4"/>
</dbReference>
<dbReference type="Pfam" id="PF12799">
    <property type="entry name" value="LRR_4"/>
    <property type="match status" value="1"/>
</dbReference>
<protein>
    <recommendedName>
        <fullName evidence="5">Ig-like domain-containing protein</fullName>
    </recommendedName>
</protein>
<feature type="domain" description="Ig-like" evidence="5">
    <location>
        <begin position="354"/>
        <end position="443"/>
    </location>
</feature>
<reference evidence="6" key="1">
    <citation type="journal article" date="2008" name="Nature">
        <title>The amphioxus genome and the evolution of the chordate karyotype.</title>
        <authorList>
            <consortium name="US DOE Joint Genome Institute (JGI-PGF)"/>
            <person name="Putnam N.H."/>
            <person name="Butts T."/>
            <person name="Ferrier D.E.K."/>
            <person name="Furlong R.F."/>
            <person name="Hellsten U."/>
            <person name="Kawashima T."/>
            <person name="Robinson-Rechavi M."/>
            <person name="Shoguchi E."/>
            <person name="Terry A."/>
            <person name="Yu J.-K."/>
            <person name="Benito-Gutierrez E.L."/>
            <person name="Dubchak I."/>
            <person name="Garcia-Fernandez J."/>
            <person name="Gibson-Brown J.J."/>
            <person name="Grigoriev I.V."/>
            <person name="Horton A.C."/>
            <person name="de Jong P.J."/>
            <person name="Jurka J."/>
            <person name="Kapitonov V.V."/>
            <person name="Kohara Y."/>
            <person name="Kuroki Y."/>
            <person name="Lindquist E."/>
            <person name="Lucas S."/>
            <person name="Osoegawa K."/>
            <person name="Pennacchio L.A."/>
            <person name="Salamov A.A."/>
            <person name="Satou Y."/>
            <person name="Sauka-Spengler T."/>
            <person name="Schmutz J."/>
            <person name="Shin-I T."/>
            <person name="Toyoda A."/>
            <person name="Bronner-Fraser M."/>
            <person name="Fujiyama A."/>
            <person name="Holland L.Z."/>
            <person name="Holland P.W.H."/>
            <person name="Satoh N."/>
            <person name="Rokhsar D.S."/>
        </authorList>
    </citation>
    <scope>NUCLEOTIDE SEQUENCE [LARGE SCALE GENOMIC DNA]</scope>
    <source>
        <strain evidence="6">S238N-H82</strain>
        <tissue evidence="6">Testes</tissue>
    </source>
</reference>
<dbReference type="PANTHER" id="PTHR45712">
    <property type="entry name" value="AGAP008170-PA"/>
    <property type="match status" value="1"/>
</dbReference>
<evidence type="ECO:0000256" key="4">
    <source>
        <dbReference type="ARBA" id="ARBA00023157"/>
    </source>
</evidence>
<keyword evidence="3" id="KW-0677">Repeat</keyword>
<dbReference type="SMART" id="SM00408">
    <property type="entry name" value="IGc2"/>
    <property type="match status" value="1"/>
</dbReference>
<dbReference type="EMBL" id="GG666477">
    <property type="protein sequence ID" value="EEN66405.1"/>
    <property type="molecule type" value="Genomic_DNA"/>
</dbReference>
<dbReference type="InterPro" id="IPR003598">
    <property type="entry name" value="Ig_sub2"/>
</dbReference>
<dbReference type="PROSITE" id="PS50835">
    <property type="entry name" value="IG_LIKE"/>
    <property type="match status" value="1"/>
</dbReference>
<dbReference type="FunFam" id="3.80.10.10:FF:001195">
    <property type="entry name" value="Uncharacterized protein"/>
    <property type="match status" value="1"/>
</dbReference>
<gene>
    <name evidence="6" type="ORF">BRAFLDRAFT_209256</name>
</gene>
<dbReference type="InterPro" id="IPR013783">
    <property type="entry name" value="Ig-like_fold"/>
</dbReference>
<evidence type="ECO:0000259" key="5">
    <source>
        <dbReference type="PROSITE" id="PS50835"/>
    </source>
</evidence>
<dbReference type="FunFam" id="3.80.10.10:FF:001377">
    <property type="entry name" value="Uncharacterized protein"/>
    <property type="match status" value="1"/>
</dbReference>
<evidence type="ECO:0000256" key="3">
    <source>
        <dbReference type="ARBA" id="ARBA00022737"/>
    </source>
</evidence>
<proteinExistence type="predicted"/>
<dbReference type="InterPro" id="IPR036179">
    <property type="entry name" value="Ig-like_dom_sf"/>
</dbReference>
<feature type="non-terminal residue" evidence="6">
    <location>
        <position position="1"/>
    </location>
</feature>
<feature type="non-terminal residue" evidence="6">
    <location>
        <position position="443"/>
    </location>
</feature>
<dbReference type="Gene3D" id="2.60.40.10">
    <property type="entry name" value="Immunoglobulins"/>
    <property type="match status" value="1"/>
</dbReference>
<dbReference type="SUPFAM" id="SSF52058">
    <property type="entry name" value="L domain-like"/>
    <property type="match status" value="1"/>
</dbReference>
<evidence type="ECO:0000313" key="6">
    <source>
        <dbReference type="EMBL" id="EEN66405.1"/>
    </source>
</evidence>
<dbReference type="eggNOG" id="KOG0619">
    <property type="taxonomic scope" value="Eukaryota"/>
</dbReference>
<dbReference type="InterPro" id="IPR001611">
    <property type="entry name" value="Leu-rich_rpt"/>
</dbReference>
<dbReference type="Gene3D" id="3.80.10.10">
    <property type="entry name" value="Ribonuclease Inhibitor"/>
    <property type="match status" value="2"/>
</dbReference>
<organism>
    <name type="scientific">Branchiostoma floridae</name>
    <name type="common">Florida lancelet</name>
    <name type="synonym">Amphioxus</name>
    <dbReference type="NCBI Taxonomy" id="7739"/>
    <lineage>
        <taxon>Eukaryota</taxon>
        <taxon>Metazoa</taxon>
        <taxon>Chordata</taxon>
        <taxon>Cephalochordata</taxon>
        <taxon>Leptocardii</taxon>
        <taxon>Amphioxiformes</taxon>
        <taxon>Branchiostomatidae</taxon>
        <taxon>Branchiostoma</taxon>
    </lineage>
</organism>